<dbReference type="InterPro" id="IPR006016">
    <property type="entry name" value="UspA"/>
</dbReference>
<evidence type="ECO:0000313" key="6">
    <source>
        <dbReference type="Proteomes" id="UP000053947"/>
    </source>
</evidence>
<reference evidence="5 6" key="1">
    <citation type="submission" date="2015-06" db="EMBL/GenBank/DDBJ databases">
        <title>Genome sequence of the organohalide-respiring Dehalogenimonas alkenigignens type strain (IP3-3T).</title>
        <authorList>
            <person name="Key T.A."/>
            <person name="Richmond D.P."/>
            <person name="Bowman K.S."/>
            <person name="Cho Y.-J."/>
            <person name="Chun J."/>
            <person name="da Costa M.S."/>
            <person name="Rainey F.A."/>
            <person name="Moe W.M."/>
        </authorList>
    </citation>
    <scope>NUCLEOTIDE SEQUENCE [LARGE SCALE GENOMIC DNA]</scope>
    <source>
        <strain evidence="5 6">IP3-3</strain>
    </source>
</reference>
<keyword evidence="2" id="KW-0547">Nucleotide-binding</keyword>
<gene>
    <name evidence="5" type="ORF">DEALK_16030</name>
</gene>
<dbReference type="PRINTS" id="PR01438">
    <property type="entry name" value="UNVRSLSTRESS"/>
</dbReference>
<dbReference type="RefSeq" id="WP_058439693.1">
    <property type="nucleotide sequence ID" value="NZ_KQ758903.1"/>
</dbReference>
<dbReference type="Pfam" id="PF00582">
    <property type="entry name" value="Usp"/>
    <property type="match status" value="1"/>
</dbReference>
<dbReference type="InterPro" id="IPR014729">
    <property type="entry name" value="Rossmann-like_a/b/a_fold"/>
</dbReference>
<comment type="similarity">
    <text evidence="1">Belongs to the universal stress protein A family.</text>
</comment>
<accession>A0A0W0GJL9</accession>
<evidence type="ECO:0000256" key="1">
    <source>
        <dbReference type="ARBA" id="ARBA00008791"/>
    </source>
</evidence>
<dbReference type="EMBL" id="LFDV01000002">
    <property type="protein sequence ID" value="KTB48756.1"/>
    <property type="molecule type" value="Genomic_DNA"/>
</dbReference>
<keyword evidence="3" id="KW-0067">ATP-binding</keyword>
<dbReference type="PATRIC" id="fig|1217799.6.peg.1652"/>
<dbReference type="PANTHER" id="PTHR46268">
    <property type="entry name" value="STRESS RESPONSE PROTEIN NHAX"/>
    <property type="match status" value="1"/>
</dbReference>
<dbReference type="CDD" id="cd00293">
    <property type="entry name" value="USP-like"/>
    <property type="match status" value="1"/>
</dbReference>
<evidence type="ECO:0000313" key="5">
    <source>
        <dbReference type="EMBL" id="KTB48756.1"/>
    </source>
</evidence>
<dbReference type="InterPro" id="IPR006015">
    <property type="entry name" value="Universal_stress_UspA"/>
</dbReference>
<evidence type="ECO:0000259" key="4">
    <source>
        <dbReference type="Pfam" id="PF00582"/>
    </source>
</evidence>
<dbReference type="PANTHER" id="PTHR46268:SF27">
    <property type="entry name" value="UNIVERSAL STRESS PROTEIN RV2623"/>
    <property type="match status" value="1"/>
</dbReference>
<sequence>MYRKLLVPLDGSELSETILPQVAAVAKPASASVVLLRVRESLDRGVRQTLGDDIAEKLDTVNREEIQSYLDRIAGDLIRDGIAADIAIAEGNPAEAIINYASTHAVDLIVMATHGRGGLTRWAFGSVADKVLRQSPVPVLLGPVTGSRA</sequence>
<dbReference type="STRING" id="1217799.DEALK_16030"/>
<feature type="domain" description="UspA" evidence="4">
    <location>
        <begin position="1"/>
        <end position="141"/>
    </location>
</feature>
<proteinExistence type="inferred from homology"/>
<protein>
    <submittedName>
        <fullName evidence="5">Universal stress protein UspA or related nucleotide-binding protein</fullName>
    </submittedName>
</protein>
<evidence type="ECO:0000256" key="2">
    <source>
        <dbReference type="ARBA" id="ARBA00022741"/>
    </source>
</evidence>
<dbReference type="Gene3D" id="3.40.50.620">
    <property type="entry name" value="HUPs"/>
    <property type="match status" value="1"/>
</dbReference>
<keyword evidence="6" id="KW-1185">Reference proteome</keyword>
<dbReference type="AlphaFoldDB" id="A0A0W0GJL9"/>
<name>A0A0W0GJL9_9CHLR</name>
<comment type="caution">
    <text evidence="5">The sequence shown here is derived from an EMBL/GenBank/DDBJ whole genome shotgun (WGS) entry which is preliminary data.</text>
</comment>
<organism evidence="5 6">
    <name type="scientific">Dehalogenimonas alkenigignens</name>
    <dbReference type="NCBI Taxonomy" id="1217799"/>
    <lineage>
        <taxon>Bacteria</taxon>
        <taxon>Bacillati</taxon>
        <taxon>Chloroflexota</taxon>
        <taxon>Dehalococcoidia</taxon>
        <taxon>Dehalococcoidales</taxon>
        <taxon>Dehalococcoidaceae</taxon>
        <taxon>Dehalogenimonas</taxon>
    </lineage>
</organism>
<dbReference type="SUPFAM" id="SSF52402">
    <property type="entry name" value="Adenine nucleotide alpha hydrolases-like"/>
    <property type="match status" value="1"/>
</dbReference>
<dbReference type="Proteomes" id="UP000053947">
    <property type="component" value="Unassembled WGS sequence"/>
</dbReference>
<evidence type="ECO:0000256" key="3">
    <source>
        <dbReference type="ARBA" id="ARBA00022840"/>
    </source>
</evidence>
<dbReference type="GO" id="GO:0005524">
    <property type="term" value="F:ATP binding"/>
    <property type="evidence" value="ECO:0007669"/>
    <property type="project" value="UniProtKB-KW"/>
</dbReference>